<sequence length="296" mass="31580">MPETAGMNTQPTPVTPVQIGPYQCGQDQPLLLIAGPCVLQNETINDQICEVLLKLNARDDVNVVFKASFDKANRTSAAAGRGPGLEEGLAMLQQVSQQTGLPVTTDIHLPEQAQPAAEVCQLLQIPAFLARQTDLVVAAAATGRALNVKKGQFMSPQDMAYVVQKCRSAGQGGVMLCERGTFFGYGRLVNDMQSLPIMRSLGVPVVFDATHSVQAPGSQQGSTGGNREMVEPLARAAVAIGVDAIFFETHPQPDQSPSDGANMVPLERFEGLIDRILQIRHTIQSFGPLDGTDSDS</sequence>
<dbReference type="GO" id="GO:0019294">
    <property type="term" value="P:keto-3-deoxy-D-manno-octulosonic acid biosynthetic process"/>
    <property type="evidence" value="ECO:0007669"/>
    <property type="project" value="UniProtKB-UniRule"/>
</dbReference>
<dbReference type="InterPro" id="IPR006269">
    <property type="entry name" value="KDO8P_synthase"/>
</dbReference>
<feature type="domain" description="DAHP synthetase I/KDSA" evidence="9">
    <location>
        <begin position="22"/>
        <end position="270"/>
    </location>
</feature>
<evidence type="ECO:0000313" key="11">
    <source>
        <dbReference type="Proteomes" id="UP000315003"/>
    </source>
</evidence>
<evidence type="ECO:0000259" key="9">
    <source>
        <dbReference type="Pfam" id="PF00793"/>
    </source>
</evidence>
<keyword evidence="8" id="KW-0448">Lipopolysaccharide biosynthesis</keyword>
<name>A0A517SR19_9BACT</name>
<dbReference type="Gene3D" id="3.20.20.70">
    <property type="entry name" value="Aldolase class I"/>
    <property type="match status" value="1"/>
</dbReference>
<gene>
    <name evidence="8 10" type="primary">kdsA</name>
    <name evidence="10" type="ORF">SV7mr_10750</name>
</gene>
<keyword evidence="6 8" id="KW-0808">Transferase</keyword>
<dbReference type="Pfam" id="PF00793">
    <property type="entry name" value="DAHP_synth_1"/>
    <property type="match status" value="1"/>
</dbReference>
<dbReference type="OrthoDB" id="9780456at2"/>
<comment type="similarity">
    <text evidence="4 8">Belongs to the KdsA family.</text>
</comment>
<dbReference type="AlphaFoldDB" id="A0A517SR19"/>
<dbReference type="UniPathway" id="UPA00357">
    <property type="reaction ID" value="UER00474"/>
</dbReference>
<keyword evidence="11" id="KW-1185">Reference proteome</keyword>
<evidence type="ECO:0000256" key="8">
    <source>
        <dbReference type="HAMAP-Rule" id="MF_00056"/>
    </source>
</evidence>
<evidence type="ECO:0000256" key="1">
    <source>
        <dbReference type="ARBA" id="ARBA00004496"/>
    </source>
</evidence>
<evidence type="ECO:0000256" key="5">
    <source>
        <dbReference type="ARBA" id="ARBA00022490"/>
    </source>
</evidence>
<comment type="pathway">
    <text evidence="2">Bacterial outer membrane biogenesis; lipopolysaccharide biosynthesis.</text>
</comment>
<organism evidence="10 11">
    <name type="scientific">Stieleria bergensis</name>
    <dbReference type="NCBI Taxonomy" id="2528025"/>
    <lineage>
        <taxon>Bacteria</taxon>
        <taxon>Pseudomonadati</taxon>
        <taxon>Planctomycetota</taxon>
        <taxon>Planctomycetia</taxon>
        <taxon>Pirellulales</taxon>
        <taxon>Pirellulaceae</taxon>
        <taxon>Stieleria</taxon>
    </lineage>
</organism>
<dbReference type="NCBIfam" id="TIGR01362">
    <property type="entry name" value="KDO8P_synth"/>
    <property type="match status" value="1"/>
</dbReference>
<dbReference type="UniPathway" id="UPA00030"/>
<accession>A0A517SR19</accession>
<dbReference type="InterPro" id="IPR013785">
    <property type="entry name" value="Aldolase_TIM"/>
</dbReference>
<comment type="subcellular location">
    <subcellularLocation>
        <location evidence="1 8">Cytoplasm</location>
    </subcellularLocation>
</comment>
<protein>
    <recommendedName>
        <fullName evidence="8">2-dehydro-3-deoxyphosphooctonate aldolase</fullName>
        <ecNumber evidence="8">2.5.1.55</ecNumber>
    </recommendedName>
    <alternativeName>
        <fullName evidence="8">3-deoxy-D-manno-octulosonic acid 8-phosphate synthase</fullName>
    </alternativeName>
    <alternativeName>
        <fullName evidence="8">KDO-8-phosphate synthase</fullName>
        <shortName evidence="8">KDO 8-P synthase</shortName>
        <shortName evidence="8">KDOPS</shortName>
    </alternativeName>
    <alternativeName>
        <fullName evidence="8">Phospho-2-dehydro-3-deoxyoctonate aldolase</fullName>
    </alternativeName>
</protein>
<evidence type="ECO:0000256" key="6">
    <source>
        <dbReference type="ARBA" id="ARBA00022679"/>
    </source>
</evidence>
<dbReference type="EMBL" id="CP036272">
    <property type="protein sequence ID" value="QDT58582.1"/>
    <property type="molecule type" value="Genomic_DNA"/>
</dbReference>
<dbReference type="HAMAP" id="MF_00056">
    <property type="entry name" value="KDO8P_synth"/>
    <property type="match status" value="1"/>
</dbReference>
<evidence type="ECO:0000313" key="10">
    <source>
        <dbReference type="EMBL" id="QDT58582.1"/>
    </source>
</evidence>
<keyword evidence="5 8" id="KW-0963">Cytoplasm</keyword>
<dbReference type="GO" id="GO:0005737">
    <property type="term" value="C:cytoplasm"/>
    <property type="evidence" value="ECO:0007669"/>
    <property type="project" value="UniProtKB-SubCell"/>
</dbReference>
<dbReference type="NCBIfam" id="NF003543">
    <property type="entry name" value="PRK05198.1"/>
    <property type="match status" value="1"/>
</dbReference>
<evidence type="ECO:0000256" key="7">
    <source>
        <dbReference type="ARBA" id="ARBA00049112"/>
    </source>
</evidence>
<dbReference type="SUPFAM" id="SSF51569">
    <property type="entry name" value="Aldolase"/>
    <property type="match status" value="1"/>
</dbReference>
<proteinExistence type="inferred from homology"/>
<reference evidence="10 11" key="1">
    <citation type="submission" date="2019-02" db="EMBL/GenBank/DDBJ databases">
        <title>Deep-cultivation of Planctomycetes and their phenomic and genomic characterization uncovers novel biology.</title>
        <authorList>
            <person name="Wiegand S."/>
            <person name="Jogler M."/>
            <person name="Boedeker C."/>
            <person name="Pinto D."/>
            <person name="Vollmers J."/>
            <person name="Rivas-Marin E."/>
            <person name="Kohn T."/>
            <person name="Peeters S.H."/>
            <person name="Heuer A."/>
            <person name="Rast P."/>
            <person name="Oberbeckmann S."/>
            <person name="Bunk B."/>
            <person name="Jeske O."/>
            <person name="Meyerdierks A."/>
            <person name="Storesund J.E."/>
            <person name="Kallscheuer N."/>
            <person name="Luecker S."/>
            <person name="Lage O.M."/>
            <person name="Pohl T."/>
            <person name="Merkel B.J."/>
            <person name="Hornburger P."/>
            <person name="Mueller R.-W."/>
            <person name="Bruemmer F."/>
            <person name="Labrenz M."/>
            <person name="Spormann A.M."/>
            <person name="Op den Camp H."/>
            <person name="Overmann J."/>
            <person name="Amann R."/>
            <person name="Jetten M.S.M."/>
            <person name="Mascher T."/>
            <person name="Medema M.H."/>
            <person name="Devos D.P."/>
            <person name="Kaster A.-K."/>
            <person name="Ovreas L."/>
            <person name="Rohde M."/>
            <person name="Galperin M.Y."/>
            <person name="Jogler C."/>
        </authorList>
    </citation>
    <scope>NUCLEOTIDE SEQUENCE [LARGE SCALE GENOMIC DNA]</scope>
    <source>
        <strain evidence="10 11">SV_7m_r</strain>
    </source>
</reference>
<evidence type="ECO:0000256" key="4">
    <source>
        <dbReference type="ARBA" id="ARBA00010499"/>
    </source>
</evidence>
<comment type="catalytic activity">
    <reaction evidence="7 8">
        <text>D-arabinose 5-phosphate + phosphoenolpyruvate + H2O = 3-deoxy-alpha-D-manno-2-octulosonate-8-phosphate + phosphate</text>
        <dbReference type="Rhea" id="RHEA:14053"/>
        <dbReference type="ChEBI" id="CHEBI:15377"/>
        <dbReference type="ChEBI" id="CHEBI:43474"/>
        <dbReference type="ChEBI" id="CHEBI:57693"/>
        <dbReference type="ChEBI" id="CHEBI:58702"/>
        <dbReference type="ChEBI" id="CHEBI:85985"/>
        <dbReference type="EC" id="2.5.1.55"/>
    </reaction>
</comment>
<dbReference type="InterPro" id="IPR006218">
    <property type="entry name" value="DAHP1/KDSA"/>
</dbReference>
<dbReference type="Proteomes" id="UP000315003">
    <property type="component" value="Chromosome"/>
</dbReference>
<comment type="pathway">
    <text evidence="3 8">Carbohydrate biosynthesis; 3-deoxy-D-manno-octulosonate biosynthesis; 3-deoxy-D-manno-octulosonate from D-ribulose 5-phosphate: step 2/3.</text>
</comment>
<dbReference type="RefSeq" id="WP_145269845.1">
    <property type="nucleotide sequence ID" value="NZ_CP036272.1"/>
</dbReference>
<dbReference type="EC" id="2.5.1.55" evidence="8"/>
<evidence type="ECO:0000256" key="2">
    <source>
        <dbReference type="ARBA" id="ARBA00004756"/>
    </source>
</evidence>
<dbReference type="GO" id="GO:0008676">
    <property type="term" value="F:3-deoxy-8-phosphooctulonate synthase activity"/>
    <property type="evidence" value="ECO:0007669"/>
    <property type="project" value="UniProtKB-UniRule"/>
</dbReference>
<evidence type="ECO:0000256" key="3">
    <source>
        <dbReference type="ARBA" id="ARBA00004845"/>
    </source>
</evidence>
<dbReference type="PANTHER" id="PTHR21057">
    <property type="entry name" value="PHOSPHO-2-DEHYDRO-3-DEOXYHEPTONATE ALDOLASE"/>
    <property type="match status" value="1"/>
</dbReference>